<gene>
    <name evidence="1" type="ORF">WDJ50_14775</name>
</gene>
<dbReference type="AlphaFoldDB" id="A0AAU6Q7Z6"/>
<protein>
    <submittedName>
        <fullName evidence="1">Uncharacterized protein</fullName>
    </submittedName>
</protein>
<dbReference type="EMBL" id="CP149783">
    <property type="protein sequence ID" value="WYF46329.1"/>
    <property type="molecule type" value="Genomic_DNA"/>
</dbReference>
<name>A0AAU6Q7Z6_9DEIO</name>
<dbReference type="RefSeq" id="WP_339097804.1">
    <property type="nucleotide sequence ID" value="NZ_CP149783.1"/>
</dbReference>
<reference evidence="1" key="1">
    <citation type="submission" date="2024-03" db="EMBL/GenBank/DDBJ databases">
        <title>Deinococcus weizhi sp. nov., isolated from human skin.</title>
        <authorList>
            <person name="Wei Z."/>
            <person name="Tian F."/>
            <person name="Yang C."/>
            <person name="Xin L.T."/>
            <person name="Wen Z.J."/>
            <person name="Lan K.C."/>
            <person name="Yu L."/>
            <person name="Zhe W."/>
            <person name="Dan F.D."/>
            <person name="Jun W."/>
            <person name="Rui Z."/>
            <person name="Yong X.J."/>
            <person name="Ting Y."/>
            <person name="Wei X."/>
            <person name="Xu Z.G."/>
            <person name="Xin Z."/>
            <person name="Dong F.G."/>
            <person name="Ni X.M."/>
            <person name="Zheng M.G."/>
            <person name="Chun Y."/>
            <person name="Qian W.X."/>
        </authorList>
    </citation>
    <scope>NUCLEOTIDE SEQUENCE</scope>
    <source>
        <strain evidence="1">VB142</strain>
    </source>
</reference>
<proteinExistence type="predicted"/>
<organism evidence="1">
    <name type="scientific">Deinococcus sp. VB142</name>
    <dbReference type="NCBI Taxonomy" id="3112952"/>
    <lineage>
        <taxon>Bacteria</taxon>
        <taxon>Thermotogati</taxon>
        <taxon>Deinococcota</taxon>
        <taxon>Deinococci</taxon>
        <taxon>Deinococcales</taxon>
        <taxon>Deinococcaceae</taxon>
        <taxon>Deinococcus</taxon>
    </lineage>
</organism>
<accession>A0AAU6Q7Z6</accession>
<sequence>MNKIAKAPSLARRLLAAERIWWFQARPVDTYDRAEYVHTEAVARQHWRLENGEYGLRRCRPATMLKLAGRHNRAVRRHLASYR</sequence>
<evidence type="ECO:0000313" key="1">
    <source>
        <dbReference type="EMBL" id="WYF46329.1"/>
    </source>
</evidence>